<name>A0A0E9QRK3_ANGAN</name>
<accession>A0A0E9QRK3</accession>
<sequence length="73" mass="8287">MTHPNVLAISLILPPPRWPALLELALPLPFVERRQQQTPKANLTPRNNSRPFVWFPMHAKHTAGQETAEKLTA</sequence>
<reference evidence="1" key="2">
    <citation type="journal article" date="2015" name="Fish Shellfish Immunol.">
        <title>Early steps in the European eel (Anguilla anguilla)-Vibrio vulnificus interaction in the gills: Role of the RtxA13 toxin.</title>
        <authorList>
            <person name="Callol A."/>
            <person name="Pajuelo D."/>
            <person name="Ebbesson L."/>
            <person name="Teles M."/>
            <person name="MacKenzie S."/>
            <person name="Amaro C."/>
        </authorList>
    </citation>
    <scope>NUCLEOTIDE SEQUENCE</scope>
</reference>
<protein>
    <submittedName>
        <fullName evidence="1">Uncharacterized protein</fullName>
    </submittedName>
</protein>
<organism evidence="1">
    <name type="scientific">Anguilla anguilla</name>
    <name type="common">European freshwater eel</name>
    <name type="synonym">Muraena anguilla</name>
    <dbReference type="NCBI Taxonomy" id="7936"/>
    <lineage>
        <taxon>Eukaryota</taxon>
        <taxon>Metazoa</taxon>
        <taxon>Chordata</taxon>
        <taxon>Craniata</taxon>
        <taxon>Vertebrata</taxon>
        <taxon>Euteleostomi</taxon>
        <taxon>Actinopterygii</taxon>
        <taxon>Neopterygii</taxon>
        <taxon>Teleostei</taxon>
        <taxon>Anguilliformes</taxon>
        <taxon>Anguillidae</taxon>
        <taxon>Anguilla</taxon>
    </lineage>
</organism>
<proteinExistence type="predicted"/>
<reference evidence="1" key="1">
    <citation type="submission" date="2014-11" db="EMBL/GenBank/DDBJ databases">
        <authorList>
            <person name="Amaro Gonzalez C."/>
        </authorList>
    </citation>
    <scope>NUCLEOTIDE SEQUENCE</scope>
</reference>
<evidence type="ECO:0000313" key="1">
    <source>
        <dbReference type="EMBL" id="JAH18885.1"/>
    </source>
</evidence>
<dbReference type="AlphaFoldDB" id="A0A0E9QRK3"/>
<dbReference type="EMBL" id="GBXM01089692">
    <property type="protein sequence ID" value="JAH18885.1"/>
    <property type="molecule type" value="Transcribed_RNA"/>
</dbReference>